<dbReference type="GO" id="GO:0005509">
    <property type="term" value="F:calcium ion binding"/>
    <property type="evidence" value="ECO:0007669"/>
    <property type="project" value="UniProtKB-UniRule"/>
</dbReference>
<dbReference type="OrthoDB" id="9212258at2759"/>
<reference evidence="6 7" key="1">
    <citation type="submission" date="2019-09" db="EMBL/GenBank/DDBJ databases">
        <title>Bird 10,000 Genomes (B10K) Project - Family phase.</title>
        <authorList>
            <person name="Zhang G."/>
        </authorList>
    </citation>
    <scope>NUCLEOTIDE SEQUENCE [LARGE SCALE GENOMIC DNA]</scope>
    <source>
        <strain evidence="6">B10K-DU-012-37</strain>
    </source>
</reference>
<feature type="non-terminal residue" evidence="6">
    <location>
        <position position="1"/>
    </location>
</feature>
<dbReference type="Proteomes" id="UP000544127">
    <property type="component" value="Unassembled WGS sequence"/>
</dbReference>
<organism evidence="6 7">
    <name type="scientific">Upupa epops</name>
    <name type="common">Eurasian hoopoe</name>
    <dbReference type="NCBI Taxonomy" id="57439"/>
    <lineage>
        <taxon>Eukaryota</taxon>
        <taxon>Metazoa</taxon>
        <taxon>Chordata</taxon>
        <taxon>Craniata</taxon>
        <taxon>Vertebrata</taxon>
        <taxon>Euteleostomi</taxon>
        <taxon>Archelosauria</taxon>
        <taxon>Archosauria</taxon>
        <taxon>Dinosauria</taxon>
        <taxon>Saurischia</taxon>
        <taxon>Theropoda</taxon>
        <taxon>Coelurosauria</taxon>
        <taxon>Aves</taxon>
        <taxon>Neognathae</taxon>
        <taxon>Neoaves</taxon>
        <taxon>Telluraves</taxon>
        <taxon>Coraciimorphae</taxon>
        <taxon>Bucerotiformes</taxon>
        <taxon>Upupidae</taxon>
        <taxon>Upupa</taxon>
    </lineage>
</organism>
<keyword evidence="7" id="KW-1185">Reference proteome</keyword>
<sequence length="238" mass="25606">DPDSGASGVVRYSLVNHPANDFDIDEKTGQIFTVSVAGKSGTFDLEVQAADQGTRQLTARTTVKVTVDASSRNNIVTVVLNQKVNMVERNIAEVKRVLAANLAWNIYVIAVHADGLQGKARSSTDATYVEILAFDEANEVPAEAVKSKLWERKSTIETQLEKVFSAPVTAAVEEPPEDSATPELTATIVLGVLLACTLAALLVHVVLTVKRRRYRDRAEVMTGVDNPCVTGSNGSLKN</sequence>
<keyword evidence="3" id="KW-0106">Calcium</keyword>
<comment type="subcellular location">
    <subcellularLocation>
        <location evidence="1">Membrane</location>
    </subcellularLocation>
</comment>
<feature type="domain" description="Cadherin" evidence="5">
    <location>
        <begin position="1"/>
        <end position="79"/>
    </location>
</feature>
<dbReference type="EMBL" id="VZRI01001294">
    <property type="protein sequence ID" value="NWU89518.1"/>
    <property type="molecule type" value="Genomic_DNA"/>
</dbReference>
<dbReference type="CDD" id="cd11304">
    <property type="entry name" value="Cadherin_repeat"/>
    <property type="match status" value="1"/>
</dbReference>
<keyword evidence="2 4" id="KW-0472">Membrane</keyword>
<evidence type="ECO:0000259" key="5">
    <source>
        <dbReference type="PROSITE" id="PS50268"/>
    </source>
</evidence>
<evidence type="ECO:0000256" key="3">
    <source>
        <dbReference type="PROSITE-ProRule" id="PRU00043"/>
    </source>
</evidence>
<comment type="caution">
    <text evidence="6">The sequence shown here is derived from an EMBL/GenBank/DDBJ whole genome shotgun (WGS) entry which is preliminary data.</text>
</comment>
<keyword evidence="4" id="KW-1133">Transmembrane helix</keyword>
<dbReference type="SMART" id="SM00112">
    <property type="entry name" value="CA"/>
    <property type="match status" value="1"/>
</dbReference>
<dbReference type="SUPFAM" id="SSF49313">
    <property type="entry name" value="Cadherin-like"/>
    <property type="match status" value="1"/>
</dbReference>
<dbReference type="GO" id="GO:0016020">
    <property type="term" value="C:membrane"/>
    <property type="evidence" value="ECO:0007669"/>
    <property type="project" value="UniProtKB-SubCell"/>
</dbReference>
<dbReference type="PROSITE" id="PS50268">
    <property type="entry name" value="CADHERIN_2"/>
    <property type="match status" value="1"/>
</dbReference>
<keyword evidence="4" id="KW-0812">Transmembrane</keyword>
<gene>
    <name evidence="6" type="primary">Fat4_0</name>
    <name evidence="6" type="ORF">UPUEPO_R00561</name>
</gene>
<dbReference type="GO" id="GO:0007156">
    <property type="term" value="P:homophilic cell adhesion via plasma membrane adhesion molecules"/>
    <property type="evidence" value="ECO:0007669"/>
    <property type="project" value="InterPro"/>
</dbReference>
<protein>
    <submittedName>
        <fullName evidence="6">FAT4 protein</fullName>
    </submittedName>
</protein>
<evidence type="ECO:0000256" key="2">
    <source>
        <dbReference type="ARBA" id="ARBA00023136"/>
    </source>
</evidence>
<dbReference type="InterPro" id="IPR015919">
    <property type="entry name" value="Cadherin-like_sf"/>
</dbReference>
<dbReference type="InterPro" id="IPR002126">
    <property type="entry name" value="Cadherin-like_dom"/>
</dbReference>
<evidence type="ECO:0000313" key="6">
    <source>
        <dbReference type="EMBL" id="NWU89518.1"/>
    </source>
</evidence>
<dbReference type="Gene3D" id="2.60.40.60">
    <property type="entry name" value="Cadherins"/>
    <property type="match status" value="1"/>
</dbReference>
<evidence type="ECO:0000313" key="7">
    <source>
        <dbReference type="Proteomes" id="UP000544127"/>
    </source>
</evidence>
<evidence type="ECO:0000256" key="4">
    <source>
        <dbReference type="SAM" id="Phobius"/>
    </source>
</evidence>
<proteinExistence type="predicted"/>
<feature type="transmembrane region" description="Helical" evidence="4">
    <location>
        <begin position="184"/>
        <end position="207"/>
    </location>
</feature>
<name>A0A7K6AHT7_UPUEP</name>
<dbReference type="AlphaFoldDB" id="A0A7K6AHT7"/>
<feature type="non-terminal residue" evidence="6">
    <location>
        <position position="238"/>
    </location>
</feature>
<evidence type="ECO:0000256" key="1">
    <source>
        <dbReference type="ARBA" id="ARBA00004370"/>
    </source>
</evidence>
<dbReference type="Pfam" id="PF00028">
    <property type="entry name" value="Cadherin"/>
    <property type="match status" value="1"/>
</dbReference>
<accession>A0A7K6AHT7</accession>